<organism evidence="2 3">
    <name type="scientific">Heterostelium pallidum (strain ATCC 26659 / Pp 5 / PN500)</name>
    <name type="common">Cellular slime mold</name>
    <name type="synonym">Polysphondylium pallidum</name>
    <dbReference type="NCBI Taxonomy" id="670386"/>
    <lineage>
        <taxon>Eukaryota</taxon>
        <taxon>Amoebozoa</taxon>
        <taxon>Evosea</taxon>
        <taxon>Eumycetozoa</taxon>
        <taxon>Dictyostelia</taxon>
        <taxon>Acytosteliales</taxon>
        <taxon>Acytosteliaceae</taxon>
        <taxon>Heterostelium</taxon>
    </lineage>
</organism>
<dbReference type="Proteomes" id="UP000001396">
    <property type="component" value="Unassembled WGS sequence"/>
</dbReference>
<dbReference type="GeneID" id="31356592"/>
<dbReference type="Gene3D" id="1.25.40.10">
    <property type="entry name" value="Tetratricopeptide repeat domain"/>
    <property type="match status" value="1"/>
</dbReference>
<dbReference type="SMART" id="SM00028">
    <property type="entry name" value="TPR"/>
    <property type="match status" value="4"/>
</dbReference>
<name>D3AY04_HETP5</name>
<reference evidence="2 3" key="1">
    <citation type="journal article" date="2011" name="Genome Res.">
        <title>Phylogeny-wide analysis of social amoeba genomes highlights ancient origins for complex intercellular communication.</title>
        <authorList>
            <person name="Heidel A.J."/>
            <person name="Lawal H.M."/>
            <person name="Felder M."/>
            <person name="Schilde C."/>
            <person name="Helps N.R."/>
            <person name="Tunggal B."/>
            <person name="Rivero F."/>
            <person name="John U."/>
            <person name="Schleicher M."/>
            <person name="Eichinger L."/>
            <person name="Platzer M."/>
            <person name="Noegel A.A."/>
            <person name="Schaap P."/>
            <person name="Gloeckner G."/>
        </authorList>
    </citation>
    <scope>NUCLEOTIDE SEQUENCE [LARGE SCALE GENOMIC DNA]</scope>
    <source>
        <strain evidence="3">ATCC 26659 / Pp 5 / PN500</strain>
    </source>
</reference>
<feature type="compositionally biased region" description="Basic residues" evidence="1">
    <location>
        <begin position="46"/>
        <end position="57"/>
    </location>
</feature>
<dbReference type="FunCoup" id="D3AY04">
    <property type="interactions" value="805"/>
</dbReference>
<comment type="caution">
    <text evidence="2">The sequence shown here is derived from an EMBL/GenBank/DDBJ whole genome shotgun (WGS) entry which is preliminary data.</text>
</comment>
<dbReference type="InterPro" id="IPR019734">
    <property type="entry name" value="TPR_rpt"/>
</dbReference>
<dbReference type="InterPro" id="IPR011990">
    <property type="entry name" value="TPR-like_helical_dom_sf"/>
</dbReference>
<protein>
    <submittedName>
        <fullName evidence="2">Uncharacterized protein</fullName>
    </submittedName>
</protein>
<evidence type="ECO:0000313" key="2">
    <source>
        <dbReference type="EMBL" id="EFA85831.1"/>
    </source>
</evidence>
<evidence type="ECO:0000256" key="1">
    <source>
        <dbReference type="SAM" id="MobiDB-lite"/>
    </source>
</evidence>
<accession>D3AY04</accession>
<dbReference type="RefSeq" id="XP_020437937.1">
    <property type="nucleotide sequence ID" value="XM_020572079.1"/>
</dbReference>
<dbReference type="SUPFAM" id="SSF48452">
    <property type="entry name" value="TPR-like"/>
    <property type="match status" value="1"/>
</dbReference>
<feature type="region of interest" description="Disordered" evidence="1">
    <location>
        <begin position="37"/>
        <end position="58"/>
    </location>
</feature>
<sequence length="429" mass="48219">MYQVSNLIKYNRVAYIGGISSNAGSLVRGNYYSTTTNNTSTSSINKKARQSHHHHVNSKSITDYLGKALTSNEKFNIKQVMLSSLHSVYQGREHLERGNFAQGEKLILNGFKTLNNDVDFSSSLFAVPTHALGLASIRKGDFKSGTTLFNLAIDRCKNVENIVYKNYILPEALNDLGLSLVRQKKSEDAYEALQNAEKLTSNEDITQLSSSILTNFGEYYKNRKEYAQASFYHGKAHYQLINKREDNNIDLVRCLANRAQVLRLDGDIKSGRLLLSEAISALRKLENKAEKYGKKPRHLDWAKILVECGHFHYAENAYDKARNTLKNAKDIFDVMEISNSPDAVINALNLAIIEKKFPIEASSEEFVKTQVQAVEPHYQKLTEQSFFVGTGTSNLIKNLLDKKLTSKSPEVINMGLISPLHFPLSRLSG</sequence>
<dbReference type="AlphaFoldDB" id="D3AY04"/>
<dbReference type="OMA" id="EMGNANT"/>
<dbReference type="EMBL" id="ADBJ01000004">
    <property type="protein sequence ID" value="EFA85831.1"/>
    <property type="molecule type" value="Genomic_DNA"/>
</dbReference>
<evidence type="ECO:0000313" key="3">
    <source>
        <dbReference type="Proteomes" id="UP000001396"/>
    </source>
</evidence>
<proteinExistence type="predicted"/>
<keyword evidence="3" id="KW-1185">Reference proteome</keyword>
<gene>
    <name evidence="2" type="ORF">PPL_01062</name>
</gene>
<dbReference type="InParanoid" id="D3AY04"/>